<dbReference type="EMBL" id="JAUTXU010000140">
    <property type="protein sequence ID" value="KAK3704346.1"/>
    <property type="molecule type" value="Genomic_DNA"/>
</dbReference>
<keyword evidence="2" id="KW-1185">Reference proteome</keyword>
<dbReference type="Proteomes" id="UP001281147">
    <property type="component" value="Unassembled WGS sequence"/>
</dbReference>
<reference evidence="1" key="1">
    <citation type="submission" date="2023-07" db="EMBL/GenBank/DDBJ databases">
        <title>Black Yeasts Isolated from many extreme environments.</title>
        <authorList>
            <person name="Coleine C."/>
            <person name="Stajich J.E."/>
            <person name="Selbmann L."/>
        </authorList>
    </citation>
    <scope>NUCLEOTIDE SEQUENCE</scope>
    <source>
        <strain evidence="1">CCFEE 5714</strain>
    </source>
</reference>
<evidence type="ECO:0000313" key="2">
    <source>
        <dbReference type="Proteomes" id="UP001281147"/>
    </source>
</evidence>
<comment type="caution">
    <text evidence="1">The sequence shown here is derived from an EMBL/GenBank/DDBJ whole genome shotgun (WGS) entry which is preliminary data.</text>
</comment>
<organism evidence="1 2">
    <name type="scientific">Vermiconidia calcicola</name>
    <dbReference type="NCBI Taxonomy" id="1690605"/>
    <lineage>
        <taxon>Eukaryota</taxon>
        <taxon>Fungi</taxon>
        <taxon>Dikarya</taxon>
        <taxon>Ascomycota</taxon>
        <taxon>Pezizomycotina</taxon>
        <taxon>Dothideomycetes</taxon>
        <taxon>Dothideomycetidae</taxon>
        <taxon>Mycosphaerellales</taxon>
        <taxon>Extremaceae</taxon>
        <taxon>Vermiconidia</taxon>
    </lineage>
</organism>
<gene>
    <name evidence="1" type="ORF">LTR37_013899</name>
</gene>
<proteinExistence type="predicted"/>
<sequence>MSQNQAAWLQEKGTALKVGDAPMPTPGPDEMIVENRAIAINPLDWHMQDHGIFVKEWPAILGCDVAGQVYEVGANVTRFEKGDRVVGHTINLVTGKSQDAAFALFSVIPAAKAASLPDKISFVEGAVLPLALETAVTGLSLQKAGTGMMGIPTPALGLPYPPLEPEAQSKIIVVCYGGSSSVGSMATQLATAGGLNVVAIASSRNFELCRTCGASEVYDHADGSLVEKIVKTVRAQGGSFAGIFDAISIPSTYAHDLEILAKLGGGHLACTHPPPENVPDNVKAGMVFGVNDVADAVWETYVTPALESGKLRCLPQPSVVGKGLEYIQEALEKSKAGVSASKLVVEL</sequence>
<evidence type="ECO:0000313" key="1">
    <source>
        <dbReference type="EMBL" id="KAK3704346.1"/>
    </source>
</evidence>
<accession>A0ACC3MVD2</accession>
<protein>
    <submittedName>
        <fullName evidence="1">Uncharacterized protein</fullName>
    </submittedName>
</protein>
<name>A0ACC3MVD2_9PEZI</name>